<feature type="transmembrane region" description="Helical" evidence="1">
    <location>
        <begin position="144"/>
        <end position="164"/>
    </location>
</feature>
<feature type="transmembrane region" description="Helical" evidence="1">
    <location>
        <begin position="72"/>
        <end position="92"/>
    </location>
</feature>
<organism evidence="2 3">
    <name type="scientific">Roseburia faecis</name>
    <dbReference type="NCBI Taxonomy" id="301302"/>
    <lineage>
        <taxon>Bacteria</taxon>
        <taxon>Bacillati</taxon>
        <taxon>Bacillota</taxon>
        <taxon>Clostridia</taxon>
        <taxon>Lachnospirales</taxon>
        <taxon>Lachnospiraceae</taxon>
        <taxon>Roseburia</taxon>
    </lineage>
</organism>
<reference evidence="3" key="1">
    <citation type="submission" date="2015-05" db="EMBL/GenBank/DDBJ databases">
        <authorList>
            <consortium name="Pathogen Informatics"/>
        </authorList>
    </citation>
    <scope>NUCLEOTIDE SEQUENCE [LARGE SCALE GENOMIC DNA]</scope>
    <source>
        <strain evidence="3">M72</strain>
    </source>
</reference>
<sequence length="216" mass="24338">MPKENPVIAFLNKMADLILLNLIFLLCCIPVVTIGPAITALYAVSLRSVRYGDGYVIQTFFRSFKQNFKQSFVVGMIGLLFVCLLVIDLFFWRNVGPAFMSVFMTVVSVCVGYLVFIVFLWLFPVIAKLENPLRVQIKNAAAMAVAHFFPYTLFVSVIVLAAGYMAYTSIITDVLLLLMGFALLAYVCSFFFYKVFAKYIDEEPVGEDDPLYGSRE</sequence>
<keyword evidence="1" id="KW-1133">Transmembrane helix</keyword>
<dbReference type="Pfam" id="PF04854">
    <property type="entry name" value="DUF624"/>
    <property type="match status" value="1"/>
</dbReference>
<dbReference type="RefSeq" id="WP_055066808.1">
    <property type="nucleotide sequence ID" value="NZ_CP173697.1"/>
</dbReference>
<accession>A0A0M6WB38</accession>
<evidence type="ECO:0000313" key="3">
    <source>
        <dbReference type="Proteomes" id="UP000049979"/>
    </source>
</evidence>
<evidence type="ECO:0008006" key="4">
    <source>
        <dbReference type="Google" id="ProtNLM"/>
    </source>
</evidence>
<dbReference type="STRING" id="301302.ERS852420_00286"/>
<feature type="transmembrane region" description="Helical" evidence="1">
    <location>
        <begin position="20"/>
        <end position="44"/>
    </location>
</feature>
<dbReference type="InterPro" id="IPR006938">
    <property type="entry name" value="DUF624"/>
</dbReference>
<feature type="transmembrane region" description="Helical" evidence="1">
    <location>
        <begin position="170"/>
        <end position="193"/>
    </location>
</feature>
<dbReference type="AlphaFoldDB" id="A0A0M6WB38"/>
<keyword evidence="1" id="KW-0472">Membrane</keyword>
<dbReference type="OrthoDB" id="9814991at2"/>
<keyword evidence="3" id="KW-1185">Reference proteome</keyword>
<feature type="transmembrane region" description="Helical" evidence="1">
    <location>
        <begin position="98"/>
        <end position="123"/>
    </location>
</feature>
<dbReference type="EMBL" id="CVRR01000004">
    <property type="protein sequence ID" value="CRL32306.1"/>
    <property type="molecule type" value="Genomic_DNA"/>
</dbReference>
<name>A0A0M6WB38_9FIRM</name>
<keyword evidence="1" id="KW-0812">Transmembrane</keyword>
<gene>
    <name evidence="2" type="ORF">M72_20061</name>
</gene>
<evidence type="ECO:0000256" key="1">
    <source>
        <dbReference type="SAM" id="Phobius"/>
    </source>
</evidence>
<evidence type="ECO:0000313" key="2">
    <source>
        <dbReference type="EMBL" id="CRL32306.1"/>
    </source>
</evidence>
<protein>
    <recommendedName>
        <fullName evidence="4">DUF624 domain-containing protein</fullName>
    </recommendedName>
</protein>
<proteinExistence type="predicted"/>
<dbReference type="Proteomes" id="UP000049979">
    <property type="component" value="Unassembled WGS sequence"/>
</dbReference>